<sequence>MTREIEERAESHRNIRQVSGGVQSLEKLKNEESSVDYTSAASGKFSDCLFGAEKRSRSGFLVRDGSGMFMTQSNRQVFSVASVPARRTGGATYSLGASSGGEREDSDRRLARQFLQINTGAGTGEEVWGVGQSVGSMNDRPFSGESFVASITDMSLPQLWEHELRGGTFPLDRFMTHTTLHDVTDALEGVDRILAGLELSAKNELTMDVFPRTTELSHHEVLLRRIQQDISNIRPILQEFEVQVREQHIKVLEDAFCTAKDDSFIVELATTVDQQIMELEKLEQGITDCREALEKHKARLEQLETAFKLVDSVEEKKQQMRLTRKFRKIRGILCDALVILTSILVWWILRSI</sequence>
<evidence type="ECO:0000256" key="1">
    <source>
        <dbReference type="SAM" id="Coils"/>
    </source>
</evidence>
<protein>
    <submittedName>
        <fullName evidence="3">HEL069Cp</fullName>
    </submittedName>
</protein>
<keyword evidence="1" id="KW-0175">Coiled coil</keyword>
<dbReference type="Proteomes" id="UP000243052">
    <property type="component" value="Chromosome v"/>
</dbReference>
<dbReference type="EMBL" id="CP014245">
    <property type="protein sequence ID" value="AMD21211.1"/>
    <property type="molecule type" value="Genomic_DNA"/>
</dbReference>
<name>A0A109UXE7_9SACH</name>
<dbReference type="GeneID" id="28724489"/>
<evidence type="ECO:0000256" key="2">
    <source>
        <dbReference type="SAM" id="Phobius"/>
    </source>
</evidence>
<evidence type="ECO:0000313" key="4">
    <source>
        <dbReference type="Proteomes" id="UP000243052"/>
    </source>
</evidence>
<keyword evidence="4" id="KW-1185">Reference proteome</keyword>
<accession>A0A109UXE7</accession>
<reference evidence="3 4" key="1">
    <citation type="submission" date="2016-01" db="EMBL/GenBank/DDBJ databases">
        <title>Genome sequence of the yeast Holleya sinecauda.</title>
        <authorList>
            <person name="Dietrich F.S."/>
        </authorList>
    </citation>
    <scope>NUCLEOTIDE SEQUENCE [LARGE SCALE GENOMIC DNA]</scope>
    <source>
        <strain evidence="3 4">ATCC 58844</strain>
    </source>
</reference>
<proteinExistence type="predicted"/>
<organism evidence="3 4">
    <name type="scientific">Eremothecium sinecaudum</name>
    <dbReference type="NCBI Taxonomy" id="45286"/>
    <lineage>
        <taxon>Eukaryota</taxon>
        <taxon>Fungi</taxon>
        <taxon>Dikarya</taxon>
        <taxon>Ascomycota</taxon>
        <taxon>Saccharomycotina</taxon>
        <taxon>Saccharomycetes</taxon>
        <taxon>Saccharomycetales</taxon>
        <taxon>Saccharomycetaceae</taxon>
        <taxon>Eremothecium</taxon>
    </lineage>
</organism>
<keyword evidence="2" id="KW-0812">Transmembrane</keyword>
<dbReference type="AlphaFoldDB" id="A0A109UXE7"/>
<keyword evidence="2" id="KW-0472">Membrane</keyword>
<evidence type="ECO:0000313" key="3">
    <source>
        <dbReference type="EMBL" id="AMD21211.1"/>
    </source>
</evidence>
<dbReference type="OrthoDB" id="4036311at2759"/>
<gene>
    <name evidence="3" type="ORF">AW171_hschr53146</name>
</gene>
<dbReference type="RefSeq" id="XP_017988207.1">
    <property type="nucleotide sequence ID" value="XM_018132512.1"/>
</dbReference>
<keyword evidence="2" id="KW-1133">Transmembrane helix</keyword>
<feature type="coiled-coil region" evidence="1">
    <location>
        <begin position="279"/>
        <end position="306"/>
    </location>
</feature>
<feature type="transmembrane region" description="Helical" evidence="2">
    <location>
        <begin position="329"/>
        <end position="349"/>
    </location>
</feature>